<reference evidence="3" key="1">
    <citation type="journal article" date="2014" name="Int. J. Syst. Evol. Microbiol.">
        <title>Complete genome sequence of Corynebacterium casei LMG S-19264T (=DSM 44701T), isolated from a smear-ripened cheese.</title>
        <authorList>
            <consortium name="US DOE Joint Genome Institute (JGI-PGF)"/>
            <person name="Walter F."/>
            <person name="Albersmeier A."/>
            <person name="Kalinowski J."/>
            <person name="Ruckert C."/>
        </authorList>
    </citation>
    <scope>NUCLEOTIDE SEQUENCE</scope>
    <source>
        <strain evidence="3">KCTC 23077</strain>
    </source>
</reference>
<organism evidence="3 4">
    <name type="scientific">Cognatilysobacter bugurensis</name>
    <dbReference type="NCBI Taxonomy" id="543356"/>
    <lineage>
        <taxon>Bacteria</taxon>
        <taxon>Pseudomonadati</taxon>
        <taxon>Pseudomonadota</taxon>
        <taxon>Gammaproteobacteria</taxon>
        <taxon>Lysobacterales</taxon>
        <taxon>Lysobacteraceae</taxon>
        <taxon>Cognatilysobacter</taxon>
    </lineage>
</organism>
<gene>
    <name evidence="3" type="ORF">GCM10007067_17790</name>
</gene>
<evidence type="ECO:0000313" key="3">
    <source>
        <dbReference type="EMBL" id="GHA80447.1"/>
    </source>
</evidence>
<dbReference type="EMBL" id="BMYD01000002">
    <property type="protein sequence ID" value="GHA80447.1"/>
    <property type="molecule type" value="Genomic_DNA"/>
</dbReference>
<dbReference type="PROSITE" id="PS51257">
    <property type="entry name" value="PROKAR_LIPOPROTEIN"/>
    <property type="match status" value="1"/>
</dbReference>
<name>A0A918W996_9GAMM</name>
<evidence type="ECO:0008006" key="5">
    <source>
        <dbReference type="Google" id="ProtNLM"/>
    </source>
</evidence>
<dbReference type="InterPro" id="IPR007332">
    <property type="entry name" value="DUF411"/>
</dbReference>
<protein>
    <recommendedName>
        <fullName evidence="5">DUF411 domain-containing protein</fullName>
    </recommendedName>
</protein>
<proteinExistence type="predicted"/>
<accession>A0A918W996</accession>
<feature type="chain" id="PRO_5036696129" description="DUF411 domain-containing protein" evidence="2">
    <location>
        <begin position="37"/>
        <end position="236"/>
    </location>
</feature>
<evidence type="ECO:0000256" key="2">
    <source>
        <dbReference type="SAM" id="SignalP"/>
    </source>
</evidence>
<dbReference type="Proteomes" id="UP000646426">
    <property type="component" value="Unassembled WGS sequence"/>
</dbReference>
<keyword evidence="2" id="KW-0732">Signal</keyword>
<feature type="signal peptide" evidence="2">
    <location>
        <begin position="1"/>
        <end position="36"/>
    </location>
</feature>
<keyword evidence="4" id="KW-1185">Reference proteome</keyword>
<sequence>MKTQDRHPLRSFAGSRTLCRSAAWLLGASIALGACAEPAPPASGARDADPAAAAAGRQAPSPYAAPAPVAAPAAPATADAHAGHSAAPAAAASANGPTSTKVGAAVVDASLPRMKVHKSPTCGCCSLWVDHVREAGFAVEVHDTHDLAAVKSRLGVPADAQSCHTAEVGGLVVEGHVPAEDIKRALAQRDTTRALLLPGMPLNSPGMEVPGVNALPYTVERIKADGTREPFATHGE</sequence>
<reference evidence="3" key="2">
    <citation type="submission" date="2020-09" db="EMBL/GenBank/DDBJ databases">
        <authorList>
            <person name="Sun Q."/>
            <person name="Kim S."/>
        </authorList>
    </citation>
    <scope>NUCLEOTIDE SEQUENCE</scope>
    <source>
        <strain evidence="3">KCTC 23077</strain>
    </source>
</reference>
<dbReference type="Pfam" id="PF04214">
    <property type="entry name" value="DUF411"/>
    <property type="match status" value="1"/>
</dbReference>
<feature type="region of interest" description="Disordered" evidence="1">
    <location>
        <begin position="39"/>
        <end position="69"/>
    </location>
</feature>
<evidence type="ECO:0000313" key="4">
    <source>
        <dbReference type="Proteomes" id="UP000646426"/>
    </source>
</evidence>
<comment type="caution">
    <text evidence="3">The sequence shown here is derived from an EMBL/GenBank/DDBJ whole genome shotgun (WGS) entry which is preliminary data.</text>
</comment>
<dbReference type="AlphaFoldDB" id="A0A918W996"/>
<evidence type="ECO:0000256" key="1">
    <source>
        <dbReference type="SAM" id="MobiDB-lite"/>
    </source>
</evidence>
<dbReference type="RefSeq" id="WP_229792422.1">
    <property type="nucleotide sequence ID" value="NZ_BMYD01000002.1"/>
</dbReference>
<feature type="compositionally biased region" description="Low complexity" evidence="1">
    <location>
        <begin position="42"/>
        <end position="69"/>
    </location>
</feature>